<feature type="zinc finger region" description="C3H1-type" evidence="5">
    <location>
        <begin position="341"/>
        <end position="369"/>
    </location>
</feature>
<feature type="zinc finger region" description="C3H1-type" evidence="5">
    <location>
        <begin position="49"/>
        <end position="77"/>
    </location>
</feature>
<feature type="region of interest" description="Disordered" evidence="6">
    <location>
        <begin position="269"/>
        <end position="295"/>
    </location>
</feature>
<keyword evidence="3 5" id="KW-0862">Zinc</keyword>
<dbReference type="SUPFAM" id="SSF90229">
    <property type="entry name" value="CCCH zinc finger"/>
    <property type="match status" value="5"/>
</dbReference>
<organism evidence="8 9">
    <name type="scientific">Dillenia turbinata</name>
    <dbReference type="NCBI Taxonomy" id="194707"/>
    <lineage>
        <taxon>Eukaryota</taxon>
        <taxon>Viridiplantae</taxon>
        <taxon>Streptophyta</taxon>
        <taxon>Embryophyta</taxon>
        <taxon>Tracheophyta</taxon>
        <taxon>Spermatophyta</taxon>
        <taxon>Magnoliopsida</taxon>
        <taxon>eudicotyledons</taxon>
        <taxon>Gunneridae</taxon>
        <taxon>Pentapetalae</taxon>
        <taxon>Dilleniales</taxon>
        <taxon>Dilleniaceae</taxon>
        <taxon>Dillenia</taxon>
    </lineage>
</organism>
<evidence type="ECO:0000256" key="6">
    <source>
        <dbReference type="SAM" id="MobiDB-lite"/>
    </source>
</evidence>
<feature type="domain" description="C3H1-type" evidence="7">
    <location>
        <begin position="139"/>
        <end position="167"/>
    </location>
</feature>
<evidence type="ECO:0000256" key="4">
    <source>
        <dbReference type="ARBA" id="ARBA00023125"/>
    </source>
</evidence>
<feature type="region of interest" description="Disordered" evidence="6">
    <location>
        <begin position="1"/>
        <end position="28"/>
    </location>
</feature>
<dbReference type="InterPro" id="IPR036855">
    <property type="entry name" value="Znf_CCCH_sf"/>
</dbReference>
<evidence type="ECO:0000256" key="1">
    <source>
        <dbReference type="ARBA" id="ARBA00022723"/>
    </source>
</evidence>
<dbReference type="InterPro" id="IPR050974">
    <property type="entry name" value="Plant_ZF_CCCH"/>
</dbReference>
<dbReference type="PROSITE" id="PS50103">
    <property type="entry name" value="ZF_C3H1"/>
    <property type="match status" value="5"/>
</dbReference>
<keyword evidence="1 5" id="KW-0479">Metal-binding</keyword>
<comment type="caution">
    <text evidence="8">The sequence shown here is derived from an EMBL/GenBank/DDBJ whole genome shotgun (WGS) entry which is preliminary data.</text>
</comment>
<sequence length="475" mass="51230">MELYGRTSVREGSDSDPPPEWSPGVTSQTTLEDSMWHLRLRSTESYPERPGASDCAYYMRTGFCGFGSRCRFNHPRDRAAAAMRSGGGEYPERVGEPACQYYLKTGTCKFGSFCKFHHPRYGSGSMSHVALNIHGFPLRPGERECSYYLKTGHCQYGRTCKFHHPQPVGTSVSTSAPPFYPRVQSTSVPSPEQYAGVPTGWRPPRPQLVPSSFVQGPYGPMLLPPGMVPIPSWGSYSAPVSPVLSPGAQPAVGPGSVYGVTQMSSSMPIAGPYPQVPSPAGPSSSSQRYQAFPERPGEPDCQYYLRTGDCKFGSSCKFNHPPEWVVPQTNCVLSPMGYPLRPGVQPCTFYLQNGHCKFGPTCKFDHPMGTMRYSPSASSLTDMPVAPFPIGSSLATLAPSSSSSDLRIEYMTGSVMDSLSVRMPSSANTSSSSVGLIFSQPGPVSLSDVQLSAQSSAPISSSRSLSHSGEVRRSS</sequence>
<name>A0AAN8ZE79_9MAGN</name>
<dbReference type="Pfam" id="PF00642">
    <property type="entry name" value="zf-CCCH"/>
    <property type="match status" value="5"/>
</dbReference>
<feature type="zinc finger region" description="C3H1-type" evidence="5">
    <location>
        <begin position="93"/>
        <end position="121"/>
    </location>
</feature>
<keyword evidence="4" id="KW-0238">DNA-binding</keyword>
<evidence type="ECO:0000256" key="2">
    <source>
        <dbReference type="ARBA" id="ARBA00022771"/>
    </source>
</evidence>
<dbReference type="Gene3D" id="2.30.30.1190">
    <property type="match status" value="1"/>
</dbReference>
<feature type="zinc finger region" description="C3H1-type" evidence="5">
    <location>
        <begin position="139"/>
        <end position="167"/>
    </location>
</feature>
<dbReference type="PANTHER" id="PTHR12506">
    <property type="entry name" value="PROTEIN PHOSPHATASE RELATED"/>
    <property type="match status" value="1"/>
</dbReference>
<dbReference type="SMART" id="SM00356">
    <property type="entry name" value="ZnF_C3H1"/>
    <property type="match status" value="5"/>
</dbReference>
<feature type="region of interest" description="Disordered" evidence="6">
    <location>
        <begin position="449"/>
        <end position="475"/>
    </location>
</feature>
<dbReference type="InterPro" id="IPR000571">
    <property type="entry name" value="Znf_CCCH"/>
</dbReference>
<dbReference type="Proteomes" id="UP001370490">
    <property type="component" value="Unassembled WGS sequence"/>
</dbReference>
<dbReference type="Gene3D" id="4.10.1000.10">
    <property type="entry name" value="Zinc finger, CCCH-type"/>
    <property type="match status" value="2"/>
</dbReference>
<protein>
    <submittedName>
        <fullName evidence="8">Zinc finger, CCCH-type</fullName>
    </submittedName>
</protein>
<feature type="domain" description="C3H1-type" evidence="7">
    <location>
        <begin position="341"/>
        <end position="369"/>
    </location>
</feature>
<dbReference type="EMBL" id="JBAMMX010000006">
    <property type="protein sequence ID" value="KAK6937424.1"/>
    <property type="molecule type" value="Genomic_DNA"/>
</dbReference>
<gene>
    <name evidence="8" type="ORF">RJ641_030932</name>
</gene>
<feature type="domain" description="C3H1-type" evidence="7">
    <location>
        <begin position="49"/>
        <end position="77"/>
    </location>
</feature>
<evidence type="ECO:0000313" key="9">
    <source>
        <dbReference type="Proteomes" id="UP001370490"/>
    </source>
</evidence>
<evidence type="ECO:0000256" key="3">
    <source>
        <dbReference type="ARBA" id="ARBA00022833"/>
    </source>
</evidence>
<reference evidence="8 9" key="1">
    <citation type="submission" date="2023-12" db="EMBL/GenBank/DDBJ databases">
        <title>A high-quality genome assembly for Dillenia turbinata (Dilleniales).</title>
        <authorList>
            <person name="Chanderbali A."/>
        </authorList>
    </citation>
    <scope>NUCLEOTIDE SEQUENCE [LARGE SCALE GENOMIC DNA]</scope>
    <source>
        <strain evidence="8">LSX21</strain>
        <tissue evidence="8">Leaf</tissue>
    </source>
</reference>
<keyword evidence="9" id="KW-1185">Reference proteome</keyword>
<feature type="compositionally biased region" description="Low complexity" evidence="6">
    <location>
        <begin position="452"/>
        <end position="468"/>
    </location>
</feature>
<feature type="domain" description="C3H1-type" evidence="7">
    <location>
        <begin position="93"/>
        <end position="121"/>
    </location>
</feature>
<evidence type="ECO:0000259" key="7">
    <source>
        <dbReference type="PROSITE" id="PS50103"/>
    </source>
</evidence>
<dbReference type="GO" id="GO:0003729">
    <property type="term" value="F:mRNA binding"/>
    <property type="evidence" value="ECO:0007669"/>
    <property type="project" value="TreeGrafter"/>
</dbReference>
<dbReference type="GO" id="GO:0008270">
    <property type="term" value="F:zinc ion binding"/>
    <property type="evidence" value="ECO:0007669"/>
    <property type="project" value="UniProtKB-KW"/>
</dbReference>
<accession>A0AAN8ZE79</accession>
<evidence type="ECO:0000256" key="5">
    <source>
        <dbReference type="PROSITE-ProRule" id="PRU00723"/>
    </source>
</evidence>
<keyword evidence="2 5" id="KW-0863">Zinc-finger</keyword>
<proteinExistence type="predicted"/>
<dbReference type="AlphaFoldDB" id="A0AAN8ZE79"/>
<dbReference type="PANTHER" id="PTHR12506:SF43">
    <property type="entry name" value="ZINC FINGER CCCH DOMAIN-CONTAINING PROTEIN 32"/>
    <property type="match status" value="1"/>
</dbReference>
<feature type="domain" description="C3H1-type" evidence="7">
    <location>
        <begin position="295"/>
        <end position="323"/>
    </location>
</feature>
<evidence type="ECO:0000313" key="8">
    <source>
        <dbReference type="EMBL" id="KAK6937424.1"/>
    </source>
</evidence>
<feature type="zinc finger region" description="C3H1-type" evidence="5">
    <location>
        <begin position="295"/>
        <end position="323"/>
    </location>
</feature>
<dbReference type="GO" id="GO:0003677">
    <property type="term" value="F:DNA binding"/>
    <property type="evidence" value="ECO:0007669"/>
    <property type="project" value="UniProtKB-KW"/>
</dbReference>